<dbReference type="SMART" id="SM00409">
    <property type="entry name" value="IG"/>
    <property type="match status" value="4"/>
</dbReference>
<evidence type="ECO:0000256" key="1">
    <source>
        <dbReference type="ARBA" id="ARBA00004236"/>
    </source>
</evidence>
<dbReference type="SUPFAM" id="SSF48726">
    <property type="entry name" value="Immunoglobulin"/>
    <property type="match status" value="4"/>
</dbReference>
<organism evidence="9 10">
    <name type="scientific">Betta splendens</name>
    <name type="common">Siamese fighting fish</name>
    <dbReference type="NCBI Taxonomy" id="158456"/>
    <lineage>
        <taxon>Eukaryota</taxon>
        <taxon>Metazoa</taxon>
        <taxon>Chordata</taxon>
        <taxon>Craniata</taxon>
        <taxon>Vertebrata</taxon>
        <taxon>Euteleostomi</taxon>
        <taxon>Actinopterygii</taxon>
        <taxon>Neopterygii</taxon>
        <taxon>Teleostei</taxon>
        <taxon>Neoteleostei</taxon>
        <taxon>Acanthomorphata</taxon>
        <taxon>Anabantaria</taxon>
        <taxon>Anabantiformes</taxon>
        <taxon>Anabantoidei</taxon>
        <taxon>Osphronemidae</taxon>
        <taxon>Betta</taxon>
    </lineage>
</organism>
<keyword evidence="5" id="KW-1015">Disulfide bond</keyword>
<dbReference type="GeneID" id="114851771"/>
<dbReference type="KEGG" id="bspl:114851771"/>
<evidence type="ECO:0000256" key="7">
    <source>
        <dbReference type="ARBA" id="ARBA00023319"/>
    </source>
</evidence>
<evidence type="ECO:0000256" key="2">
    <source>
        <dbReference type="ARBA" id="ARBA00022475"/>
    </source>
</evidence>
<comment type="subcellular location">
    <subcellularLocation>
        <location evidence="1">Cell membrane</location>
    </subcellularLocation>
</comment>
<feature type="domain" description="Ig-like" evidence="8">
    <location>
        <begin position="131"/>
        <end position="216"/>
    </location>
</feature>
<dbReference type="FunFam" id="2.60.40.10:FF:000357">
    <property type="entry name" value="Fc receptor like 1"/>
    <property type="match status" value="1"/>
</dbReference>
<dbReference type="Pfam" id="PF00047">
    <property type="entry name" value="ig"/>
    <property type="match status" value="1"/>
</dbReference>
<dbReference type="AlphaFoldDB" id="A0A6P7LZC6"/>
<dbReference type="OrthoDB" id="10055367at2759"/>
<proteinExistence type="predicted"/>
<evidence type="ECO:0000256" key="4">
    <source>
        <dbReference type="ARBA" id="ARBA00023136"/>
    </source>
</evidence>
<dbReference type="InterPro" id="IPR003598">
    <property type="entry name" value="Ig_sub2"/>
</dbReference>
<dbReference type="FunFam" id="2.60.40.10:FF:000032">
    <property type="entry name" value="palladin isoform X1"/>
    <property type="match status" value="2"/>
</dbReference>
<dbReference type="GO" id="GO:0070593">
    <property type="term" value="P:dendrite self-avoidance"/>
    <property type="evidence" value="ECO:0007669"/>
    <property type="project" value="TreeGrafter"/>
</dbReference>
<dbReference type="InterPro" id="IPR036179">
    <property type="entry name" value="Ig-like_dom_sf"/>
</dbReference>
<dbReference type="GO" id="GO:0098632">
    <property type="term" value="F:cell-cell adhesion mediator activity"/>
    <property type="evidence" value="ECO:0007669"/>
    <property type="project" value="TreeGrafter"/>
</dbReference>
<reference evidence="10" key="1">
    <citation type="submission" date="2025-08" db="UniProtKB">
        <authorList>
            <consortium name="RefSeq"/>
        </authorList>
    </citation>
    <scope>IDENTIFICATION</scope>
</reference>
<dbReference type="Pfam" id="PF13927">
    <property type="entry name" value="Ig_3"/>
    <property type="match status" value="3"/>
</dbReference>
<evidence type="ECO:0000256" key="6">
    <source>
        <dbReference type="ARBA" id="ARBA00023180"/>
    </source>
</evidence>
<evidence type="ECO:0000256" key="5">
    <source>
        <dbReference type="ARBA" id="ARBA00023157"/>
    </source>
</evidence>
<dbReference type="InterPro" id="IPR007110">
    <property type="entry name" value="Ig-like_dom"/>
</dbReference>
<dbReference type="GO" id="GO:0005886">
    <property type="term" value="C:plasma membrane"/>
    <property type="evidence" value="ECO:0007669"/>
    <property type="project" value="UniProtKB-SubCell"/>
</dbReference>
<dbReference type="InterPro" id="IPR013783">
    <property type="entry name" value="Ig-like_fold"/>
</dbReference>
<keyword evidence="3" id="KW-0732">Signal</keyword>
<dbReference type="GO" id="GO:0007156">
    <property type="term" value="P:homophilic cell adhesion via plasma membrane adhesion molecules"/>
    <property type="evidence" value="ECO:0007669"/>
    <property type="project" value="TreeGrafter"/>
</dbReference>
<name>A0A6P7LZC6_BETSP</name>
<evidence type="ECO:0000256" key="3">
    <source>
        <dbReference type="ARBA" id="ARBA00022729"/>
    </source>
</evidence>
<dbReference type="PROSITE" id="PS50835">
    <property type="entry name" value="IG_LIKE"/>
    <property type="match status" value="4"/>
</dbReference>
<evidence type="ECO:0000313" key="9">
    <source>
        <dbReference type="Proteomes" id="UP000515150"/>
    </source>
</evidence>
<feature type="domain" description="Ig-like" evidence="8">
    <location>
        <begin position="40"/>
        <end position="126"/>
    </location>
</feature>
<dbReference type="InterPro" id="IPR013151">
    <property type="entry name" value="Immunoglobulin_dom"/>
</dbReference>
<keyword evidence="4" id="KW-0472">Membrane</keyword>
<dbReference type="RefSeq" id="XP_028999297.1">
    <property type="nucleotide sequence ID" value="XM_029143464.3"/>
</dbReference>
<dbReference type="InParanoid" id="A0A6P7LZC6"/>
<feature type="domain" description="Ig-like" evidence="8">
    <location>
        <begin position="311"/>
        <end position="394"/>
    </location>
</feature>
<dbReference type="Gene3D" id="2.60.40.10">
    <property type="entry name" value="Immunoglobulins"/>
    <property type="match status" value="4"/>
</dbReference>
<dbReference type="CDD" id="cd00096">
    <property type="entry name" value="Ig"/>
    <property type="match status" value="2"/>
</dbReference>
<dbReference type="Proteomes" id="UP000515150">
    <property type="component" value="Chromosome 1"/>
</dbReference>
<gene>
    <name evidence="10" type="primary">LOC114851771</name>
</gene>
<dbReference type="PANTHER" id="PTHR10075:SF100">
    <property type="entry name" value="FASCICLIN-2"/>
    <property type="match status" value="1"/>
</dbReference>
<dbReference type="InterPro" id="IPR003599">
    <property type="entry name" value="Ig_sub"/>
</dbReference>
<evidence type="ECO:0000313" key="10">
    <source>
        <dbReference type="RefSeq" id="XP_028999297.1"/>
    </source>
</evidence>
<dbReference type="GO" id="GO:0030424">
    <property type="term" value="C:axon"/>
    <property type="evidence" value="ECO:0007669"/>
    <property type="project" value="TreeGrafter"/>
</dbReference>
<dbReference type="GO" id="GO:0007411">
    <property type="term" value="P:axon guidance"/>
    <property type="evidence" value="ECO:0007669"/>
    <property type="project" value="TreeGrafter"/>
</dbReference>
<sequence>MPQWTQIVRKSSRNKEKGTMASPVALILCLFIYSVAGQAPVVTVVPRSSIVRHGESVSFRCQVESGAQPIQMEWRRANNQALPDNIKTGPDGSVLTVANARPGNQGQYRCVATNSAGRGTATAVLNVKFAPRVRLIPEGPLHVRVGEHVTVECRATGRPWPALMWTRQGSTLQLVTTATNDVNVIQWASVRPEDSGVYVCQAENTEGVTEAKIEISVEMEPGAPLASVSTTEMTVVEGRTVTLECQATGSPPPEITWSKLRAPLPWKHIVVGGVLTLTEVGRQDSGQYICNATNLHGFSEAYTQMEVETPPYATCLPDQVRLRPGDALQVQCLAHGTHPIHFTWSRGSRGLPAGAEATRDGRLLIAHVKLSDSGTYKCVATNHISSSEAQAKVVVKA</sequence>
<evidence type="ECO:0000259" key="8">
    <source>
        <dbReference type="PROSITE" id="PS50835"/>
    </source>
</evidence>
<dbReference type="PANTHER" id="PTHR10075">
    <property type="entry name" value="BASIGIN RELATED"/>
    <property type="match status" value="1"/>
</dbReference>
<protein>
    <submittedName>
        <fullName evidence="10">Basement membrane-specific heparan sulfate proteoglycan core protein-like</fullName>
    </submittedName>
</protein>
<keyword evidence="6" id="KW-0325">Glycoprotein</keyword>
<feature type="domain" description="Ig-like" evidence="8">
    <location>
        <begin position="224"/>
        <end position="308"/>
    </location>
</feature>
<keyword evidence="9" id="KW-1185">Reference proteome</keyword>
<dbReference type="SMART" id="SM00408">
    <property type="entry name" value="IGc2"/>
    <property type="match status" value="4"/>
</dbReference>
<keyword evidence="7" id="KW-0393">Immunoglobulin domain</keyword>
<accession>A0A6P7LZC6</accession>
<keyword evidence="2" id="KW-1003">Cell membrane</keyword>